<evidence type="ECO:0000256" key="1">
    <source>
        <dbReference type="SAM" id="Coils"/>
    </source>
</evidence>
<dbReference type="Proteomes" id="UP000287651">
    <property type="component" value="Unassembled WGS sequence"/>
</dbReference>
<evidence type="ECO:0000313" key="4">
    <source>
        <dbReference type="Proteomes" id="UP000287651"/>
    </source>
</evidence>
<sequence length="247" mass="27649">MSSMPLSGERPYDAFSKGFNLSPDALEVGLGFPLHPMIEVCLKGWQISPSQMTPNSWRYLVAFLWECFGGVKDINEALLAEVGLSPAPRVFWLSMRKHSRRKTAEYQADASGSSTRVPSRKGKEPVAMEEAPERGYILRERCEVEDCMGAERYFTTVMARLKVTEGEDPPSSAEVGLHFITALIDRVHDAGQLVWSQHERILVLWAPNNELKGRGDQDLVATAESRVKELEGDVNKLRGELESLKTQ</sequence>
<name>A0A427AQZ9_ENSVE</name>
<evidence type="ECO:0000256" key="2">
    <source>
        <dbReference type="SAM" id="MobiDB-lite"/>
    </source>
</evidence>
<comment type="caution">
    <text evidence="3">The sequence shown here is derived from an EMBL/GenBank/DDBJ whole genome shotgun (WGS) entry which is preliminary data.</text>
</comment>
<feature type="coiled-coil region" evidence="1">
    <location>
        <begin position="220"/>
        <end position="247"/>
    </location>
</feature>
<accession>A0A427AQZ9</accession>
<gene>
    <name evidence="3" type="ORF">B296_00007116</name>
</gene>
<dbReference type="EMBL" id="AMZH03001615">
    <property type="protein sequence ID" value="RRT78674.1"/>
    <property type="molecule type" value="Genomic_DNA"/>
</dbReference>
<reference evidence="3 4" key="1">
    <citation type="journal article" date="2014" name="Agronomy (Basel)">
        <title>A Draft Genome Sequence for Ensete ventricosum, the Drought-Tolerant Tree Against Hunger.</title>
        <authorList>
            <person name="Harrison J."/>
            <person name="Moore K.A."/>
            <person name="Paszkiewicz K."/>
            <person name="Jones T."/>
            <person name="Grant M."/>
            <person name="Ambacheew D."/>
            <person name="Muzemil S."/>
            <person name="Studholme D.J."/>
        </authorList>
    </citation>
    <scope>NUCLEOTIDE SEQUENCE [LARGE SCALE GENOMIC DNA]</scope>
</reference>
<feature type="region of interest" description="Disordered" evidence="2">
    <location>
        <begin position="103"/>
        <end position="128"/>
    </location>
</feature>
<evidence type="ECO:0000313" key="3">
    <source>
        <dbReference type="EMBL" id="RRT78674.1"/>
    </source>
</evidence>
<keyword evidence="1" id="KW-0175">Coiled coil</keyword>
<organism evidence="3 4">
    <name type="scientific">Ensete ventricosum</name>
    <name type="common">Abyssinian banana</name>
    <name type="synonym">Musa ensete</name>
    <dbReference type="NCBI Taxonomy" id="4639"/>
    <lineage>
        <taxon>Eukaryota</taxon>
        <taxon>Viridiplantae</taxon>
        <taxon>Streptophyta</taxon>
        <taxon>Embryophyta</taxon>
        <taxon>Tracheophyta</taxon>
        <taxon>Spermatophyta</taxon>
        <taxon>Magnoliopsida</taxon>
        <taxon>Liliopsida</taxon>
        <taxon>Zingiberales</taxon>
        <taxon>Musaceae</taxon>
        <taxon>Ensete</taxon>
    </lineage>
</organism>
<proteinExistence type="predicted"/>
<dbReference type="AlphaFoldDB" id="A0A427AQZ9"/>
<protein>
    <submittedName>
        <fullName evidence="3">Uncharacterized protein</fullName>
    </submittedName>
</protein>